<keyword evidence="2" id="KW-0812">Transmembrane</keyword>
<feature type="repeat" description="Cys-rich GLG1" evidence="8">
    <location>
        <begin position="214"/>
        <end position="272"/>
    </location>
</feature>
<dbReference type="GO" id="GO:0000139">
    <property type="term" value="C:Golgi membrane"/>
    <property type="evidence" value="ECO:0007669"/>
    <property type="project" value="InterPro"/>
</dbReference>
<feature type="repeat" description="Cys-rich GLG1" evidence="8">
    <location>
        <begin position="402"/>
        <end position="464"/>
    </location>
</feature>
<feature type="repeat" description="Cys-rich GLG1" evidence="8">
    <location>
        <begin position="841"/>
        <end position="908"/>
    </location>
</feature>
<feature type="repeat" description="Cys-rich GLG1" evidence="8">
    <location>
        <begin position="974"/>
        <end position="1034"/>
    </location>
</feature>
<keyword evidence="7" id="KW-0325">Glycoprotein</keyword>
<dbReference type="PANTHER" id="PTHR11884:SF1">
    <property type="entry name" value="GOLGI APPARATUS PROTEIN 1"/>
    <property type="match status" value="1"/>
</dbReference>
<accession>A0A8D8YMI3</accession>
<dbReference type="EMBL" id="HBUF01384447">
    <property type="protein sequence ID" value="CAG6731614.1"/>
    <property type="molecule type" value="Transcribed_RNA"/>
</dbReference>
<evidence type="ECO:0000256" key="9">
    <source>
        <dbReference type="SAM" id="SignalP"/>
    </source>
</evidence>
<evidence type="ECO:0000313" key="10">
    <source>
        <dbReference type="EMBL" id="CAG6731614.1"/>
    </source>
</evidence>
<evidence type="ECO:0000256" key="6">
    <source>
        <dbReference type="ARBA" id="ARBA00023136"/>
    </source>
</evidence>
<evidence type="ECO:0000256" key="1">
    <source>
        <dbReference type="ARBA" id="ARBA00004479"/>
    </source>
</evidence>
<dbReference type="GO" id="GO:0017134">
    <property type="term" value="F:fibroblast growth factor binding"/>
    <property type="evidence" value="ECO:0007669"/>
    <property type="project" value="TreeGrafter"/>
</dbReference>
<dbReference type="PROSITE" id="PS51289">
    <property type="entry name" value="GLG1_C_RICH"/>
    <property type="match status" value="8"/>
</dbReference>
<keyword evidence="3 9" id="KW-0732">Signal</keyword>
<proteinExistence type="predicted"/>
<keyword evidence="4" id="KW-0677">Repeat</keyword>
<evidence type="ECO:0000256" key="3">
    <source>
        <dbReference type="ARBA" id="ARBA00022729"/>
    </source>
</evidence>
<dbReference type="InterPro" id="IPR017873">
    <property type="entry name" value="Cys-rich_GLG1_repeat_euk"/>
</dbReference>
<dbReference type="InterPro" id="IPR039728">
    <property type="entry name" value="GLG1"/>
</dbReference>
<feature type="repeat" description="Cys-rich GLG1" evidence="8">
    <location>
        <begin position="725"/>
        <end position="785"/>
    </location>
</feature>
<name>A0A8D8YMI3_9HEMI</name>
<keyword evidence="6" id="KW-0472">Membrane</keyword>
<evidence type="ECO:0000256" key="8">
    <source>
        <dbReference type="PROSITE-ProRule" id="PRU00622"/>
    </source>
</evidence>
<dbReference type="AlphaFoldDB" id="A0A8D8YMI3"/>
<evidence type="ECO:0000256" key="2">
    <source>
        <dbReference type="ARBA" id="ARBA00022692"/>
    </source>
</evidence>
<evidence type="ECO:0000256" key="5">
    <source>
        <dbReference type="ARBA" id="ARBA00022989"/>
    </source>
</evidence>
<organism evidence="10">
    <name type="scientific">Cacopsylla melanoneura</name>
    <dbReference type="NCBI Taxonomy" id="428564"/>
    <lineage>
        <taxon>Eukaryota</taxon>
        <taxon>Metazoa</taxon>
        <taxon>Ecdysozoa</taxon>
        <taxon>Arthropoda</taxon>
        <taxon>Hexapoda</taxon>
        <taxon>Insecta</taxon>
        <taxon>Pterygota</taxon>
        <taxon>Neoptera</taxon>
        <taxon>Paraneoptera</taxon>
        <taxon>Hemiptera</taxon>
        <taxon>Sternorrhyncha</taxon>
        <taxon>Psylloidea</taxon>
        <taxon>Psyllidae</taxon>
        <taxon>Psyllinae</taxon>
        <taxon>Cacopsylla</taxon>
    </lineage>
</organism>
<comment type="subcellular location">
    <subcellularLocation>
        <location evidence="1">Membrane</location>
        <topology evidence="1">Single-pass type I membrane protein</topology>
    </subcellularLocation>
</comment>
<evidence type="ECO:0000256" key="7">
    <source>
        <dbReference type="ARBA" id="ARBA00023180"/>
    </source>
</evidence>
<feature type="chain" id="PRO_5034574261" evidence="9">
    <location>
        <begin position="27"/>
        <end position="1117"/>
    </location>
</feature>
<keyword evidence="5" id="KW-1133">Transmembrane helix</keyword>
<reference evidence="10" key="1">
    <citation type="submission" date="2021-05" db="EMBL/GenBank/DDBJ databases">
        <authorList>
            <person name="Alioto T."/>
            <person name="Alioto T."/>
            <person name="Gomez Garrido J."/>
        </authorList>
    </citation>
    <scope>NUCLEOTIDE SEQUENCE</scope>
</reference>
<feature type="signal peptide" evidence="9">
    <location>
        <begin position="1"/>
        <end position="26"/>
    </location>
</feature>
<feature type="repeat" description="Cys-rich GLG1" evidence="8">
    <location>
        <begin position="339"/>
        <end position="398"/>
    </location>
</feature>
<protein>
    <submittedName>
        <fullName evidence="10">Golgi apparatus protein 1</fullName>
    </submittedName>
</protein>
<feature type="repeat" description="Cys-rich GLG1" evidence="8">
    <location>
        <begin position="538"/>
        <end position="597"/>
    </location>
</feature>
<sequence length="1117" mass="127447">MNGKKIYLCKTLVCILILIHTSVVICDPLDVPNYVHHTINKRSPVGYASNNLLMTEELCRNELHRLCHSLKDDSEDIDVFLCIQINSPSDLSPECQSTIWSHLERFISDDNLNRLFYPKCKQDLDRIRPKCKKNAKLLACMLDHKDEFQSGHCKNLLQQTEWIAFSDFRFITEFTDVCKTYVQKFTCGRVETDKSTKFSQGKTLECLQEHIDKIDDGECRQEVLRLSKLQSDDIKLDRVLYVACANDRFRLCNFVPQGQIYKCLMDHTSDKLMSEKCREQMLRRQVLIATDYQVSKRLARACKDDIRNNRCKRLVSDDREIRLAQILVCLENAVHNGTKVSGECQAEMSEHRRMLLTDYRLSPEIVTRCSGDIVTYCKGLETGGKTIHCLMDHARESRNKGRISPSCLSAVETLVKTTDVGEDWRVDPILKEACQAVVNQACKGIRGGDARVMSCLMDNLDTDIMTAPCEAALIQIQYFIARDFELDPPLYRACHDEATRLCHAKKEWFKAKDFAPNNGPLVLPCLFRYLYHVEPRLKLSRQCGEQVRRVMRQRAESVHLLPPIEQACVDDLGLYCPDRTGPGQEMDCLQEHLSELKPTCSALVGNFTSAQVQDVRLNPLLMKYCGQVIQRVCSSEMHGSSSGDVIDCLILHKNTPELRNEPKCRTTIEHFQLITAKDYHFTMAFKEACKHSAMRFCPLAKTKAQVVECLSTVITNDTLTEARFRIPRECRQQVRSQLLQQRENFELDPVLKTSCAGDVSKYCADVNRGEAQVLECLLSHKSEVSQQCHRALFHIEQQDLTDSSSDYALLNQCKAMIKFHCADEDHAHALTCLKRYKDTPSFDEKCKLIVIKRMIEQNEDYRFNPDLLRSCKPDLSKYCATVIAHQPQDSELEGKVIACLKIKFREFKLRHECEKKLTEILKNAALDYKLNPLLKSLCTSEIQGLCEMEQKEELDSQRGSVEECLKRALVAGKIRDRACRQEVAALIEEGRADIKVDPILHDACSLDLRKYCADVAPGNGRQLQCLETLMKQEGPGSGDSLQEQCKTMLKARMDMFINADALVSAPNSLHDVYGAVQRSPARRYLLGLLLCITGLIFLTMEHLPQIGNLLRCFIPIL</sequence>
<feature type="repeat" description="Cys-rich GLG1" evidence="8">
    <location>
        <begin position="659"/>
        <end position="718"/>
    </location>
</feature>
<dbReference type="Pfam" id="PF00839">
    <property type="entry name" value="Cys_rich_FGFR"/>
    <property type="match status" value="14"/>
</dbReference>
<evidence type="ECO:0000256" key="4">
    <source>
        <dbReference type="ARBA" id="ARBA00022737"/>
    </source>
</evidence>
<dbReference type="InterPro" id="IPR001893">
    <property type="entry name" value="Cys-rich_GLG1_repeat"/>
</dbReference>
<dbReference type="PANTHER" id="PTHR11884">
    <property type="entry name" value="SELECTIN LIGAND RELATED"/>
    <property type="match status" value="1"/>
</dbReference>